<comment type="caution">
    <text evidence="9">The sequence shown here is derived from an EMBL/GenBank/DDBJ whole genome shotgun (WGS) entry which is preliminary data.</text>
</comment>
<feature type="coiled-coil region" evidence="4">
    <location>
        <begin position="101"/>
        <end position="128"/>
    </location>
</feature>
<dbReference type="PANTHER" id="PTHR30469">
    <property type="entry name" value="MULTIDRUG RESISTANCE PROTEIN MDTA"/>
    <property type="match status" value="1"/>
</dbReference>
<keyword evidence="4" id="KW-0175">Coiled coil</keyword>
<evidence type="ECO:0000259" key="7">
    <source>
        <dbReference type="Pfam" id="PF25967"/>
    </source>
</evidence>
<dbReference type="InterPro" id="IPR058636">
    <property type="entry name" value="Beta-barrel_YknX"/>
</dbReference>
<evidence type="ECO:0000259" key="5">
    <source>
        <dbReference type="Pfam" id="PF25876"/>
    </source>
</evidence>
<feature type="domain" description="Multidrug resistance protein MdtA-like C-terminal permuted SH3" evidence="7">
    <location>
        <begin position="347"/>
        <end position="397"/>
    </location>
</feature>
<evidence type="ECO:0000313" key="9">
    <source>
        <dbReference type="EMBL" id="GCD78585.1"/>
    </source>
</evidence>
<reference evidence="9 10" key="1">
    <citation type="submission" date="2018-11" db="EMBL/GenBank/DDBJ databases">
        <title>Schleiferia aggregans sp. nov., a moderately thermophilic heterotrophic bacterium isolated from microbial mats at a terrestrial hot spring.</title>
        <authorList>
            <person name="Iino T."/>
            <person name="Ohkuma M."/>
            <person name="Haruta S."/>
        </authorList>
    </citation>
    <scope>NUCLEOTIDE SEQUENCE [LARGE SCALE GENOMIC DNA]</scope>
    <source>
        <strain evidence="9 10">LA</strain>
    </source>
</reference>
<evidence type="ECO:0000259" key="8">
    <source>
        <dbReference type="Pfam" id="PF25990"/>
    </source>
</evidence>
<dbReference type="Gene3D" id="2.40.30.170">
    <property type="match status" value="1"/>
</dbReference>
<keyword evidence="10" id="KW-1185">Reference proteome</keyword>
<dbReference type="OrthoDB" id="9809068at2"/>
<dbReference type="InterPro" id="IPR058627">
    <property type="entry name" value="MdtA-like_C"/>
</dbReference>
<comment type="similarity">
    <text evidence="2">Belongs to the membrane fusion protein (MFP) (TC 8.A.1) family.</text>
</comment>
<organism evidence="9 10">
    <name type="scientific">Thermaurantimonas aggregans</name>
    <dbReference type="NCBI Taxonomy" id="2173829"/>
    <lineage>
        <taxon>Bacteria</taxon>
        <taxon>Pseudomonadati</taxon>
        <taxon>Bacteroidota</taxon>
        <taxon>Flavobacteriia</taxon>
        <taxon>Flavobacteriales</taxon>
        <taxon>Schleiferiaceae</taxon>
        <taxon>Thermaurantimonas</taxon>
    </lineage>
</organism>
<dbReference type="AlphaFoldDB" id="A0A401XNK9"/>
<feature type="domain" description="Multidrug resistance protein MdtA-like barrel-sandwich hybrid" evidence="6">
    <location>
        <begin position="61"/>
        <end position="207"/>
    </location>
</feature>
<dbReference type="InterPro" id="IPR058625">
    <property type="entry name" value="MdtA-like_BSH"/>
</dbReference>
<dbReference type="EMBL" id="BHZE01000027">
    <property type="protein sequence ID" value="GCD78585.1"/>
    <property type="molecule type" value="Genomic_DNA"/>
</dbReference>
<evidence type="ECO:0000256" key="2">
    <source>
        <dbReference type="ARBA" id="ARBA00009477"/>
    </source>
</evidence>
<dbReference type="InterPro" id="IPR058624">
    <property type="entry name" value="MdtA-like_HH"/>
</dbReference>
<evidence type="ECO:0000259" key="6">
    <source>
        <dbReference type="Pfam" id="PF25917"/>
    </source>
</evidence>
<dbReference type="Gene3D" id="1.10.287.470">
    <property type="entry name" value="Helix hairpin bin"/>
    <property type="match status" value="1"/>
</dbReference>
<proteinExistence type="inferred from homology"/>
<dbReference type="GO" id="GO:0015562">
    <property type="term" value="F:efflux transmembrane transporter activity"/>
    <property type="evidence" value="ECO:0007669"/>
    <property type="project" value="TreeGrafter"/>
</dbReference>
<dbReference type="SUPFAM" id="SSF111369">
    <property type="entry name" value="HlyD-like secretion proteins"/>
    <property type="match status" value="1"/>
</dbReference>
<dbReference type="GO" id="GO:1990281">
    <property type="term" value="C:efflux pump complex"/>
    <property type="evidence" value="ECO:0007669"/>
    <property type="project" value="TreeGrafter"/>
</dbReference>
<dbReference type="NCBIfam" id="TIGR01730">
    <property type="entry name" value="RND_mfp"/>
    <property type="match status" value="1"/>
</dbReference>
<evidence type="ECO:0000256" key="3">
    <source>
        <dbReference type="ARBA" id="ARBA00022448"/>
    </source>
</evidence>
<feature type="domain" description="YknX-like beta-barrel" evidence="8">
    <location>
        <begin position="225"/>
        <end position="294"/>
    </location>
</feature>
<dbReference type="Pfam" id="PF25876">
    <property type="entry name" value="HH_MFP_RND"/>
    <property type="match status" value="1"/>
</dbReference>
<accession>A0A401XNK9</accession>
<dbReference type="PANTHER" id="PTHR30469:SF33">
    <property type="entry name" value="SLR1207 PROTEIN"/>
    <property type="match status" value="1"/>
</dbReference>
<dbReference type="RefSeq" id="WP_124398639.1">
    <property type="nucleotide sequence ID" value="NZ_BHZE01000027.1"/>
</dbReference>
<keyword evidence="3" id="KW-0813">Transport</keyword>
<protein>
    <submittedName>
        <fullName evidence="9">RND transporter</fullName>
    </submittedName>
</protein>
<dbReference type="Pfam" id="PF25917">
    <property type="entry name" value="BSH_RND"/>
    <property type="match status" value="1"/>
</dbReference>
<dbReference type="Pfam" id="PF25967">
    <property type="entry name" value="RND-MFP_C"/>
    <property type="match status" value="1"/>
</dbReference>
<name>A0A401XNK9_9FLAO</name>
<evidence type="ECO:0000256" key="1">
    <source>
        <dbReference type="ARBA" id="ARBA00004196"/>
    </source>
</evidence>
<dbReference type="Proteomes" id="UP000286715">
    <property type="component" value="Unassembled WGS sequence"/>
</dbReference>
<comment type="subcellular location">
    <subcellularLocation>
        <location evidence="1">Cell envelope</location>
    </subcellularLocation>
</comment>
<evidence type="ECO:0000313" key="10">
    <source>
        <dbReference type="Proteomes" id="UP000286715"/>
    </source>
</evidence>
<dbReference type="Pfam" id="PF25990">
    <property type="entry name" value="Beta-barrel_YknX"/>
    <property type="match status" value="1"/>
</dbReference>
<dbReference type="InterPro" id="IPR006143">
    <property type="entry name" value="RND_pump_MFP"/>
</dbReference>
<evidence type="ECO:0000256" key="4">
    <source>
        <dbReference type="SAM" id="Coils"/>
    </source>
</evidence>
<dbReference type="Gene3D" id="2.40.420.20">
    <property type="match status" value="1"/>
</dbReference>
<feature type="domain" description="Multidrug resistance protein MdtA-like alpha-helical hairpin" evidence="5">
    <location>
        <begin position="108"/>
        <end position="183"/>
    </location>
</feature>
<sequence length="423" mass="46575">MKKRTLLIGAAILVIVVLIILRKQGIIGSAGEVLEVETDVVTRGDIIETVTASGKVQPVTMVKISPEVPGEIIELLVKEGQTVKKGDLLLRINPDIYQAAVNRAEAALNSARANLSTAKATLLEAEKVYKRNQPLKASGAISPGEFDAIERAFNVAKFQAEAAEYQLKSAEASYKEARDNLRRTTIYAPIDGLVSKLNVEVGERVVGTAQMAGTEVMRIVDLSEMEVVTEVNENDINKIKIGDSVSIEVDAVSDKPFYGHVTRVAYSSTSNPLNQQQVSTDQITNFEVRIRIHPASYAHLVEKTKYPFKPGMSAAVEIFCQKVENALRVPVRAVTVRSDSASARVKVEEQNKDNAFECVFVVDGNKAQLRKVEIGIQDENYFEIRKGLSENEKIIIGPYTVVNQKLKHNSPIKIKSEKDKSEK</sequence>
<gene>
    <name evidence="9" type="ORF">JCM31826_20670</name>
</gene>
<dbReference type="Gene3D" id="2.40.50.100">
    <property type="match status" value="1"/>
</dbReference>